<dbReference type="RefSeq" id="WP_073070383.1">
    <property type="nucleotide sequence ID" value="NZ_MPPI01000007.1"/>
</dbReference>
<dbReference type="Pfam" id="PF13699">
    <property type="entry name" value="eCIS_core"/>
    <property type="match status" value="1"/>
</dbReference>
<dbReference type="Gene3D" id="3.40.390.10">
    <property type="entry name" value="Collagenase (Catalytic Domain)"/>
    <property type="match status" value="1"/>
</dbReference>
<feature type="compositionally biased region" description="Polar residues" evidence="1">
    <location>
        <begin position="174"/>
        <end position="193"/>
    </location>
</feature>
<organism evidence="3 4">
    <name type="scientific">Phormidesmis priestleyi ULC007</name>
    <dbReference type="NCBI Taxonomy" id="1920490"/>
    <lineage>
        <taxon>Bacteria</taxon>
        <taxon>Bacillati</taxon>
        <taxon>Cyanobacteriota</taxon>
        <taxon>Cyanophyceae</taxon>
        <taxon>Leptolyngbyales</taxon>
        <taxon>Leptolyngbyaceae</taxon>
        <taxon>Phormidesmis</taxon>
    </lineage>
</organism>
<protein>
    <submittedName>
        <fullName evidence="3">DUF4157 domain-containing protein</fullName>
    </submittedName>
</protein>
<evidence type="ECO:0000259" key="2">
    <source>
        <dbReference type="Pfam" id="PF13699"/>
    </source>
</evidence>
<name>A0A2T1DBL8_9CYAN</name>
<dbReference type="InterPro" id="IPR024079">
    <property type="entry name" value="MetalloPept_cat_dom_sf"/>
</dbReference>
<evidence type="ECO:0000313" key="3">
    <source>
        <dbReference type="EMBL" id="PSB17922.1"/>
    </source>
</evidence>
<comment type="caution">
    <text evidence="3">The sequence shown here is derived from an EMBL/GenBank/DDBJ whole genome shotgun (WGS) entry which is preliminary data.</text>
</comment>
<accession>A0A2T1DBL8</accession>
<dbReference type="Proteomes" id="UP000238634">
    <property type="component" value="Unassembled WGS sequence"/>
</dbReference>
<dbReference type="GO" id="GO:0008237">
    <property type="term" value="F:metallopeptidase activity"/>
    <property type="evidence" value="ECO:0007669"/>
    <property type="project" value="InterPro"/>
</dbReference>
<feature type="domain" description="eCIS core" evidence="2">
    <location>
        <begin position="100"/>
        <end position="177"/>
    </location>
</feature>
<evidence type="ECO:0000256" key="1">
    <source>
        <dbReference type="SAM" id="MobiDB-lite"/>
    </source>
</evidence>
<dbReference type="EMBL" id="PVWG01000022">
    <property type="protein sequence ID" value="PSB17922.1"/>
    <property type="molecule type" value="Genomic_DNA"/>
</dbReference>
<reference evidence="3 4" key="1">
    <citation type="submission" date="2018-02" db="EMBL/GenBank/DDBJ databases">
        <authorList>
            <person name="Cohen D.B."/>
            <person name="Kent A.D."/>
        </authorList>
    </citation>
    <scope>NUCLEOTIDE SEQUENCE [LARGE SCALE GENOMIC DNA]</scope>
    <source>
        <strain evidence="3 4">ULC007</strain>
    </source>
</reference>
<feature type="region of interest" description="Disordered" evidence="1">
    <location>
        <begin position="174"/>
        <end position="194"/>
    </location>
</feature>
<dbReference type="InterPro" id="IPR025295">
    <property type="entry name" value="eCIS_core_dom"/>
</dbReference>
<dbReference type="STRING" id="1920490.GCA_001895925_04264"/>
<evidence type="ECO:0000313" key="4">
    <source>
        <dbReference type="Proteomes" id="UP000238634"/>
    </source>
</evidence>
<keyword evidence="4" id="KW-1185">Reference proteome</keyword>
<dbReference type="AlphaFoldDB" id="A0A2T1DBL8"/>
<reference evidence="3 4" key="2">
    <citation type="submission" date="2018-03" db="EMBL/GenBank/DDBJ databases">
        <title>The ancient ancestry and fast evolution of plastids.</title>
        <authorList>
            <person name="Moore K.R."/>
            <person name="Magnabosco C."/>
            <person name="Momper L."/>
            <person name="Gold D.A."/>
            <person name="Bosak T."/>
            <person name="Fournier G.P."/>
        </authorList>
    </citation>
    <scope>NUCLEOTIDE SEQUENCE [LARGE SCALE GENOMIC DNA]</scope>
    <source>
        <strain evidence="3 4">ULC007</strain>
    </source>
</reference>
<dbReference type="OrthoDB" id="292792at2"/>
<gene>
    <name evidence="3" type="ORF">C7B65_17150</name>
</gene>
<feature type="region of interest" description="Disordered" evidence="1">
    <location>
        <begin position="1"/>
        <end position="24"/>
    </location>
</feature>
<proteinExistence type="predicted"/>
<sequence length="552" mass="59145">MREQRTKIQSRSSKSGLRPAKATPIQSSLSLRRVDRALSATAHGAMQSTVAQNHLLQLQQQYGNNYVQRVLALSRSAPSATEVAPGVESAIEQSRGNGYPLQNPVRTQMESAFGVNFSGVRVHTDLTADRLSQALNARAFTTGTNVFFRQGEYSPESVSGRQLLAHELTHVVQQAGGTQGKTTVQRKPTTPATSLGAIPAVDRREMQSNTLPVPSVLTSQLTSLFATNPALAGGATAAYLVSATVSFSANIPMAGSVTGYDLHRGLRSVGGWLMGQTSPIILPLNTTVALELDLTAFGGDRAIYRFSYYDVGTGASSVEHLLIENVATVPAAPTPQPVPAGTTFQVGGRNFRLGSGWSQTEFTLLHQALGLLSGSALQQIENVEFHRAATVAGSSEAGNYDSNTNTITIRTNAFNTSLSRFGTSPDSTRIILHEIGHALDYAILNRAWSRYSSSGNAQQLLGARSLSGLVYQLDASGNFAIVAGAQATAYRQAVERDRAQAGGRSMPTSITPYGATSWEENFAEAYSLFVTDPATFRELRPNTYAYFTRQFP</sequence>
<dbReference type="SUPFAM" id="SSF55486">
    <property type="entry name" value="Metalloproteases ('zincins'), catalytic domain"/>
    <property type="match status" value="1"/>
</dbReference>